<feature type="domain" description="Polymerase nucleotidyl transferase" evidence="10">
    <location>
        <begin position="15"/>
        <end position="94"/>
    </location>
</feature>
<evidence type="ECO:0000256" key="6">
    <source>
        <dbReference type="ARBA" id="ARBA00022741"/>
    </source>
</evidence>
<comment type="similarity">
    <text evidence="9">Belongs to the MntA antitoxin family.</text>
</comment>
<organism evidence="11 12">
    <name type="scientific">Aquiflexum gelatinilyticum</name>
    <dbReference type="NCBI Taxonomy" id="2961943"/>
    <lineage>
        <taxon>Bacteria</taxon>
        <taxon>Pseudomonadati</taxon>
        <taxon>Bacteroidota</taxon>
        <taxon>Cytophagia</taxon>
        <taxon>Cytophagales</taxon>
        <taxon>Cyclobacteriaceae</taxon>
        <taxon>Aquiflexum</taxon>
    </lineage>
</organism>
<evidence type="ECO:0000313" key="11">
    <source>
        <dbReference type="EMBL" id="MCR9013891.1"/>
    </source>
</evidence>
<dbReference type="InterPro" id="IPR043519">
    <property type="entry name" value="NT_sf"/>
</dbReference>
<proteinExistence type="inferred from homology"/>
<dbReference type="InterPro" id="IPR052038">
    <property type="entry name" value="Type-VII_TA_antitoxin"/>
</dbReference>
<evidence type="ECO:0000256" key="4">
    <source>
        <dbReference type="ARBA" id="ARBA00022695"/>
    </source>
</evidence>
<comment type="cofactor">
    <cofactor evidence="1">
        <name>Mg(2+)</name>
        <dbReference type="ChEBI" id="CHEBI:18420"/>
    </cofactor>
</comment>
<evidence type="ECO:0000256" key="2">
    <source>
        <dbReference type="ARBA" id="ARBA00022649"/>
    </source>
</evidence>
<keyword evidence="6" id="KW-0547">Nucleotide-binding</keyword>
<gene>
    <name evidence="11" type="ORF">NU887_02525</name>
</gene>
<dbReference type="Gene3D" id="3.30.460.10">
    <property type="entry name" value="Beta Polymerase, domain 2"/>
    <property type="match status" value="1"/>
</dbReference>
<dbReference type="Proteomes" id="UP001142175">
    <property type="component" value="Unassembled WGS sequence"/>
</dbReference>
<keyword evidence="12" id="KW-1185">Reference proteome</keyword>
<dbReference type="AlphaFoldDB" id="A0A9X2P3E9"/>
<dbReference type="GO" id="GO:0005524">
    <property type="term" value="F:ATP binding"/>
    <property type="evidence" value="ECO:0007669"/>
    <property type="project" value="UniProtKB-KW"/>
</dbReference>
<name>A0A9X2P3E9_9BACT</name>
<evidence type="ECO:0000256" key="7">
    <source>
        <dbReference type="ARBA" id="ARBA00022840"/>
    </source>
</evidence>
<accession>A0A9X2P3E9</accession>
<dbReference type="EMBL" id="JANSUY010000001">
    <property type="protein sequence ID" value="MCR9013891.1"/>
    <property type="molecule type" value="Genomic_DNA"/>
</dbReference>
<keyword evidence="5" id="KW-0479">Metal-binding</keyword>
<keyword evidence="2" id="KW-1277">Toxin-antitoxin system</keyword>
<evidence type="ECO:0000256" key="3">
    <source>
        <dbReference type="ARBA" id="ARBA00022679"/>
    </source>
</evidence>
<dbReference type="Pfam" id="PF01909">
    <property type="entry name" value="NTP_transf_2"/>
    <property type="match status" value="1"/>
</dbReference>
<evidence type="ECO:0000256" key="9">
    <source>
        <dbReference type="ARBA" id="ARBA00038276"/>
    </source>
</evidence>
<dbReference type="GO" id="GO:0016779">
    <property type="term" value="F:nucleotidyltransferase activity"/>
    <property type="evidence" value="ECO:0007669"/>
    <property type="project" value="UniProtKB-KW"/>
</dbReference>
<evidence type="ECO:0000256" key="5">
    <source>
        <dbReference type="ARBA" id="ARBA00022723"/>
    </source>
</evidence>
<dbReference type="PANTHER" id="PTHR33571:SF14">
    <property type="entry name" value="PROTEIN ADENYLYLTRANSFERASE MJ0435-RELATED"/>
    <property type="match status" value="1"/>
</dbReference>
<dbReference type="GO" id="GO:0046872">
    <property type="term" value="F:metal ion binding"/>
    <property type="evidence" value="ECO:0007669"/>
    <property type="project" value="UniProtKB-KW"/>
</dbReference>
<keyword evidence="4" id="KW-0548">Nucleotidyltransferase</keyword>
<evidence type="ECO:0000256" key="8">
    <source>
        <dbReference type="ARBA" id="ARBA00022842"/>
    </source>
</evidence>
<keyword evidence="8" id="KW-0460">Magnesium</keyword>
<evidence type="ECO:0000259" key="10">
    <source>
        <dbReference type="Pfam" id="PF01909"/>
    </source>
</evidence>
<keyword evidence="3" id="KW-0808">Transferase</keyword>
<dbReference type="InterPro" id="IPR002934">
    <property type="entry name" value="Polymerase_NTP_transf_dom"/>
</dbReference>
<reference evidence="11" key="1">
    <citation type="submission" date="2022-08" db="EMBL/GenBank/DDBJ databases">
        <authorList>
            <person name="Zhang D."/>
        </authorList>
    </citation>
    <scope>NUCLEOTIDE SEQUENCE</scope>
    <source>
        <strain evidence="11">XJ19-11</strain>
    </source>
</reference>
<keyword evidence="7" id="KW-0067">ATP-binding</keyword>
<dbReference type="RefSeq" id="WP_258421783.1">
    <property type="nucleotide sequence ID" value="NZ_JANAEZ010000001.1"/>
</dbReference>
<evidence type="ECO:0000313" key="12">
    <source>
        <dbReference type="Proteomes" id="UP001142175"/>
    </source>
</evidence>
<dbReference type="PANTHER" id="PTHR33571">
    <property type="entry name" value="SSL8005 PROTEIN"/>
    <property type="match status" value="1"/>
</dbReference>
<dbReference type="CDD" id="cd05403">
    <property type="entry name" value="NT_KNTase_like"/>
    <property type="match status" value="1"/>
</dbReference>
<sequence length="96" mass="11104">MKTFKEIMDALQGKKKSLFERYPIESLAVFGSFSREEQTELSDIDLLVEFNSKIGSQFIDLADELESFLGVKVDLVSRKGIKDKYFNIIKNELKYV</sequence>
<evidence type="ECO:0000256" key="1">
    <source>
        <dbReference type="ARBA" id="ARBA00001946"/>
    </source>
</evidence>
<protein>
    <submittedName>
        <fullName evidence="11">Nucleotidyltransferase family protein</fullName>
    </submittedName>
</protein>
<dbReference type="SUPFAM" id="SSF81301">
    <property type="entry name" value="Nucleotidyltransferase"/>
    <property type="match status" value="1"/>
</dbReference>
<comment type="caution">
    <text evidence="11">The sequence shown here is derived from an EMBL/GenBank/DDBJ whole genome shotgun (WGS) entry which is preliminary data.</text>
</comment>